<evidence type="ECO:0000256" key="8">
    <source>
        <dbReference type="PROSITE-ProRule" id="PRU01360"/>
    </source>
</evidence>
<evidence type="ECO:0000256" key="7">
    <source>
        <dbReference type="ARBA" id="ARBA00023237"/>
    </source>
</evidence>
<evidence type="ECO:0000256" key="4">
    <source>
        <dbReference type="ARBA" id="ARBA00022692"/>
    </source>
</evidence>
<dbReference type="InterPro" id="IPR036942">
    <property type="entry name" value="Beta-barrel_TonB_sf"/>
</dbReference>
<accession>A0A4U8WFT6</accession>
<dbReference type="AlphaFoldDB" id="A0A4U8WFT6"/>
<evidence type="ECO:0000259" key="12">
    <source>
        <dbReference type="Pfam" id="PF07715"/>
    </source>
</evidence>
<dbReference type="InterPro" id="IPR012910">
    <property type="entry name" value="Plug_dom"/>
</dbReference>
<dbReference type="InterPro" id="IPR023997">
    <property type="entry name" value="TonB-dep_OMP_SusC/RagA_CS"/>
</dbReference>
<evidence type="ECO:0000256" key="1">
    <source>
        <dbReference type="ARBA" id="ARBA00004571"/>
    </source>
</evidence>
<evidence type="ECO:0000256" key="6">
    <source>
        <dbReference type="ARBA" id="ARBA00023136"/>
    </source>
</evidence>
<evidence type="ECO:0000259" key="11">
    <source>
        <dbReference type="Pfam" id="PF00593"/>
    </source>
</evidence>
<dbReference type="InterPro" id="IPR039426">
    <property type="entry name" value="TonB-dep_rcpt-like"/>
</dbReference>
<keyword evidence="2 8" id="KW-0813">Transport</keyword>
<feature type="domain" description="TonB-dependent receptor-like beta-barrel" evidence="11">
    <location>
        <begin position="360"/>
        <end position="907"/>
    </location>
</feature>
<gene>
    <name evidence="13" type="ORF">NCTC12078_01867</name>
</gene>
<reference evidence="13 14" key="1">
    <citation type="submission" date="2019-02" db="EMBL/GenBank/DDBJ databases">
        <authorList>
            <consortium name="Pathogen Informatics"/>
        </authorList>
    </citation>
    <scope>NUCLEOTIDE SEQUENCE [LARGE SCALE GENOMIC DNA]</scope>
    <source>
        <strain evidence="13 14">3012STDY6944375</strain>
    </source>
</reference>
<evidence type="ECO:0000256" key="3">
    <source>
        <dbReference type="ARBA" id="ARBA00022452"/>
    </source>
</evidence>
<dbReference type="SUPFAM" id="SSF56935">
    <property type="entry name" value="Porins"/>
    <property type="match status" value="1"/>
</dbReference>
<name>A0A4U8WFT6_9FLAO</name>
<dbReference type="InterPro" id="IPR023996">
    <property type="entry name" value="TonB-dep_OMP_SusC/RagA"/>
</dbReference>
<keyword evidence="13" id="KW-0675">Receptor</keyword>
<keyword evidence="4 8" id="KW-0812">Transmembrane</keyword>
<keyword evidence="3 8" id="KW-1134">Transmembrane beta strand</keyword>
<dbReference type="InterPro" id="IPR000531">
    <property type="entry name" value="Beta-barrel_TonB"/>
</dbReference>
<evidence type="ECO:0000256" key="9">
    <source>
        <dbReference type="RuleBase" id="RU003357"/>
    </source>
</evidence>
<keyword evidence="7 8" id="KW-0998">Cell outer membrane</keyword>
<dbReference type="GO" id="GO:0009279">
    <property type="term" value="C:cell outer membrane"/>
    <property type="evidence" value="ECO:0007669"/>
    <property type="project" value="UniProtKB-SubCell"/>
</dbReference>
<dbReference type="InterPro" id="IPR037066">
    <property type="entry name" value="Plug_dom_sf"/>
</dbReference>
<organism evidence="13 14">
    <name type="scientific">Chryseobacterium taihuense</name>
    <dbReference type="NCBI Taxonomy" id="1141221"/>
    <lineage>
        <taxon>Bacteria</taxon>
        <taxon>Pseudomonadati</taxon>
        <taxon>Bacteroidota</taxon>
        <taxon>Flavobacteriia</taxon>
        <taxon>Flavobacteriales</taxon>
        <taxon>Weeksellaceae</taxon>
        <taxon>Chryseobacterium group</taxon>
        <taxon>Chryseobacterium</taxon>
    </lineage>
</organism>
<dbReference type="RefSeq" id="WP_130914293.1">
    <property type="nucleotide sequence ID" value="NZ_LR215974.1"/>
</dbReference>
<dbReference type="Pfam" id="PF07715">
    <property type="entry name" value="Plug"/>
    <property type="match status" value="1"/>
</dbReference>
<evidence type="ECO:0000256" key="5">
    <source>
        <dbReference type="ARBA" id="ARBA00023077"/>
    </source>
</evidence>
<feature type="signal peptide" evidence="10">
    <location>
        <begin position="1"/>
        <end position="23"/>
    </location>
</feature>
<evidence type="ECO:0000313" key="13">
    <source>
        <dbReference type="EMBL" id="VFB03845.1"/>
    </source>
</evidence>
<dbReference type="KEGG" id="ctai:NCTC12078_01867"/>
<sequence length="943" mass="104674">MNVKFKLLSTGVLFFLGSASLFAQENGNQKKDTADARVIEEVVVVGLKSTTKKQAVISTAKIESEQINNRPNANLMNIAQGQLAGVNISTGTGQPGAKPTVIIRGFSTINGNTDPLYVIDGFPTNADSFRSLNPNDVESMEVLKDASATAMYGNRGANGVIVIKTKGGGFASRTTFNYRSQIGVSTLQNNRYNMADARQLLTLEKRASAGRGNTLTYDEIANFETNTKWLDYFFNPSLLQSHDFGVTTGGRNLSSYTSVGYLEQQGILATTGLKRFSLRTNVNGKSNDEKFTYRVGVYAGLSRNRQASSLGTGGVNQNLIIGGLRGAPYISPDQYAANGAISANLVNTPLLLMDKERTFRTGVDDLRLDLTSEANYKITNELTATMRANAQLLTLDGDTYQTPNAWNSVYFRQPGQTFIGFETVSNSRQFNFNNLYQLSYSKVIDNHKFDILAGYEYNNYMIKNSSLTQNGLNPKVWVPGTGAGWPAFDPADRFSAATVSAGQSRLNMYSYFANLDYDYNSRYGLVANVRRDATSRFSKDNRWGTFWSVGARWNINEESFMENIDWINILKLRGSYGTAGNQRIVNGTIFAGLNPPRYLDSYITGSNSYNGTQALGINLGYPDLHWETTKQWNVGLDFELFSRRLRGNVDLYEKKGIEIFYAWPQSYLIGTGFVDLNSPIDLKNNGVEVNVSYDLIKTSNMKFTLRGNGAFNKERVYNLPTDPLITGTQPQQYSANGQLFQAPYVYHYLGVNQSNGNLLFEDANGNPTENPTTADLKPLKYGFSPQIQGGFGFDFDYKGLFVNTTFTYVARVYRYDYDLSSVMNPTNLGTFNVSADLLNAWTPTNTNTNIPSLKAANINADALSDRFLIDGSYLRLRNIQLGYNVPKALFSGTFINAISITLQAENLITWSKWKGFDAESNIGSDQGRYPSPRTYTMGFDIRF</sequence>
<evidence type="ECO:0000256" key="2">
    <source>
        <dbReference type="ARBA" id="ARBA00022448"/>
    </source>
</evidence>
<dbReference type="Pfam" id="PF00593">
    <property type="entry name" value="TonB_dep_Rec_b-barrel"/>
    <property type="match status" value="1"/>
</dbReference>
<protein>
    <submittedName>
        <fullName evidence="13">Outer membrane cobalamin receptor protein</fullName>
    </submittedName>
</protein>
<comment type="similarity">
    <text evidence="8 9">Belongs to the TonB-dependent receptor family.</text>
</comment>
<evidence type="ECO:0000256" key="10">
    <source>
        <dbReference type="SAM" id="SignalP"/>
    </source>
</evidence>
<feature type="chain" id="PRO_5020200885" evidence="10">
    <location>
        <begin position="24"/>
        <end position="943"/>
    </location>
</feature>
<dbReference type="EMBL" id="LR215974">
    <property type="protein sequence ID" value="VFB03845.1"/>
    <property type="molecule type" value="Genomic_DNA"/>
</dbReference>
<feature type="domain" description="TonB-dependent receptor plug" evidence="12">
    <location>
        <begin position="52"/>
        <end position="160"/>
    </location>
</feature>
<dbReference type="Gene3D" id="2.170.130.10">
    <property type="entry name" value="TonB-dependent receptor, plug domain"/>
    <property type="match status" value="1"/>
</dbReference>
<dbReference type="Gene3D" id="2.40.170.20">
    <property type="entry name" value="TonB-dependent receptor, beta-barrel domain"/>
    <property type="match status" value="1"/>
</dbReference>
<dbReference type="Proteomes" id="UP000290013">
    <property type="component" value="Chromosome"/>
</dbReference>
<keyword evidence="10" id="KW-0732">Signal</keyword>
<comment type="subcellular location">
    <subcellularLocation>
        <location evidence="1 8">Cell outer membrane</location>
        <topology evidence="1 8">Multi-pass membrane protein</topology>
    </subcellularLocation>
</comment>
<evidence type="ECO:0000313" key="14">
    <source>
        <dbReference type="Proteomes" id="UP000290013"/>
    </source>
</evidence>
<keyword evidence="5 9" id="KW-0798">TonB box</keyword>
<dbReference type="NCBIfam" id="TIGR04057">
    <property type="entry name" value="SusC_RagA_signa"/>
    <property type="match status" value="1"/>
</dbReference>
<dbReference type="NCBIfam" id="TIGR04056">
    <property type="entry name" value="OMP_RagA_SusC"/>
    <property type="match status" value="1"/>
</dbReference>
<keyword evidence="6 8" id="KW-0472">Membrane</keyword>
<proteinExistence type="inferred from homology"/>
<dbReference type="PROSITE" id="PS52016">
    <property type="entry name" value="TONB_DEPENDENT_REC_3"/>
    <property type="match status" value="1"/>
</dbReference>